<organism evidence="7">
    <name type="scientific">Tetraodon nigroviridis</name>
    <name type="common">Spotted green pufferfish</name>
    <name type="synonym">Chelonodon nigroviridis</name>
    <dbReference type="NCBI Taxonomy" id="99883"/>
    <lineage>
        <taxon>Eukaryota</taxon>
        <taxon>Metazoa</taxon>
        <taxon>Chordata</taxon>
        <taxon>Craniata</taxon>
        <taxon>Vertebrata</taxon>
        <taxon>Euteleostomi</taxon>
        <taxon>Actinopterygii</taxon>
        <taxon>Neopterygii</taxon>
        <taxon>Teleostei</taxon>
        <taxon>Neoteleostei</taxon>
        <taxon>Acanthomorphata</taxon>
        <taxon>Eupercaria</taxon>
        <taxon>Tetraodontiformes</taxon>
        <taxon>Tetradontoidea</taxon>
        <taxon>Tetraodontidae</taxon>
        <taxon>Tetraodon</taxon>
    </lineage>
</organism>
<feature type="chain" id="PRO_5004242894" evidence="5">
    <location>
        <begin position="27"/>
        <end position="144"/>
    </location>
</feature>
<sequence>MWNGQRAPRFPLVCLLLTLQAQVSRSTGYFEVQLISVENTGGRLLSGDCCDAEKRASEGPCGADECDTYVKVCLKEFQTEVETKGACTYGSGTTKVIGGNTFQFKSGQNSGAHRPSEAGRILIPFQFAWPVSGSVTRISARDLR</sequence>
<keyword evidence="1" id="KW-0245">EGF-like domain</keyword>
<reference evidence="7" key="1">
    <citation type="journal article" date="2004" name="Nature">
        <title>Genome duplication in the teleost fish Tetraodon nigroviridis reveals the early vertebrate proto-karyotype.</title>
        <authorList>
            <person name="Jaillon O."/>
            <person name="Aury J.-M."/>
            <person name="Brunet F."/>
            <person name="Petit J.-L."/>
            <person name="Stange-Thomann N."/>
            <person name="Mauceli E."/>
            <person name="Bouneau L."/>
            <person name="Fischer C."/>
            <person name="Ozouf-Costaz C."/>
            <person name="Bernot A."/>
            <person name="Nicaud S."/>
            <person name="Jaffe D."/>
            <person name="Fisher S."/>
            <person name="Lutfalla G."/>
            <person name="Dossat C."/>
            <person name="Segurens B."/>
            <person name="Dasilva C."/>
            <person name="Salanoubat M."/>
            <person name="Levy M."/>
            <person name="Boudet N."/>
            <person name="Castellano S."/>
            <person name="Anthouard V."/>
            <person name="Jubin C."/>
            <person name="Castelli V."/>
            <person name="Katinka M."/>
            <person name="Vacherie B."/>
            <person name="Biemont C."/>
            <person name="Skalli Z."/>
            <person name="Cattolico L."/>
            <person name="Poulain J."/>
            <person name="De Berardinis V."/>
            <person name="Cruaud C."/>
            <person name="Duprat S."/>
            <person name="Brottier P."/>
            <person name="Coutanceau J.-P."/>
            <person name="Gouzy J."/>
            <person name="Parra G."/>
            <person name="Lardier G."/>
            <person name="Chapple C."/>
            <person name="McKernan K.J."/>
            <person name="McEwan P."/>
            <person name="Bosak S."/>
            <person name="Kellis M."/>
            <person name="Volff J.-N."/>
            <person name="Guigo R."/>
            <person name="Zody M.C."/>
            <person name="Mesirov J."/>
            <person name="Lindblad-Toh K."/>
            <person name="Birren B."/>
            <person name="Nusbaum C."/>
            <person name="Kahn D."/>
            <person name="Robinson-Rechavi M."/>
            <person name="Laudet V."/>
            <person name="Schachter V."/>
            <person name="Quetier F."/>
            <person name="Saurin W."/>
            <person name="Scarpelli C."/>
            <person name="Wincker P."/>
            <person name="Lander E.S."/>
            <person name="Weissenbach J."/>
            <person name="Roest Crollius H."/>
        </authorList>
    </citation>
    <scope>NUCLEOTIDE SEQUENCE [LARGE SCALE GENOMIC DNA]</scope>
</reference>
<dbReference type="Gene3D" id="2.60.40.3510">
    <property type="match status" value="1"/>
</dbReference>
<dbReference type="OrthoDB" id="283575at2759"/>
<evidence type="ECO:0000259" key="6">
    <source>
        <dbReference type="Pfam" id="PF07657"/>
    </source>
</evidence>
<keyword evidence="4" id="KW-0472">Membrane</keyword>
<evidence type="ECO:0000313" key="7">
    <source>
        <dbReference type="EMBL" id="CAG03765.1"/>
    </source>
</evidence>
<proteinExistence type="predicted"/>
<evidence type="ECO:0000256" key="4">
    <source>
        <dbReference type="ARBA" id="ARBA00022989"/>
    </source>
</evidence>
<feature type="signal peptide" evidence="5">
    <location>
        <begin position="1"/>
        <end position="26"/>
    </location>
</feature>
<dbReference type="GO" id="GO:0007219">
    <property type="term" value="P:Notch signaling pathway"/>
    <property type="evidence" value="ECO:0007669"/>
    <property type="project" value="InterPro"/>
</dbReference>
<evidence type="ECO:0000256" key="3">
    <source>
        <dbReference type="ARBA" id="ARBA00022737"/>
    </source>
</evidence>
<name>Q4S6G7_TETNG</name>
<keyword evidence="2" id="KW-0812">Transmembrane</keyword>
<comment type="caution">
    <text evidence="7">The sequence shown here is derived from an EMBL/GenBank/DDBJ whole genome shotgun (WGS) entry which is preliminary data.</text>
</comment>
<dbReference type="InterPro" id="IPR011651">
    <property type="entry name" value="Notch_ligand_N"/>
</dbReference>
<dbReference type="GO" id="GO:0016020">
    <property type="term" value="C:membrane"/>
    <property type="evidence" value="ECO:0007669"/>
    <property type="project" value="UniProtKB-SubCell"/>
</dbReference>
<evidence type="ECO:0000256" key="5">
    <source>
        <dbReference type="SAM" id="SignalP"/>
    </source>
</evidence>
<keyword evidence="5" id="KW-0732">Signal</keyword>
<gene>
    <name evidence="7" type="ORF">GSTENG00023298001</name>
</gene>
<keyword evidence="4" id="KW-1133">Transmembrane helix</keyword>
<accession>Q4S6G7</accession>
<evidence type="ECO:0000256" key="2">
    <source>
        <dbReference type="ARBA" id="ARBA00022692"/>
    </source>
</evidence>
<protein>
    <submittedName>
        <fullName evidence="7">(spotted green pufferfish) hypothetical protein</fullName>
    </submittedName>
</protein>
<evidence type="ECO:0000256" key="1">
    <source>
        <dbReference type="ARBA" id="ARBA00022536"/>
    </source>
</evidence>
<dbReference type="KEGG" id="tng:GSTEN00023298G001"/>
<dbReference type="Pfam" id="PF07657">
    <property type="entry name" value="MNNL"/>
    <property type="match status" value="1"/>
</dbReference>
<dbReference type="EMBL" id="CAAE01014728">
    <property type="protein sequence ID" value="CAG03765.1"/>
    <property type="molecule type" value="Genomic_DNA"/>
</dbReference>
<dbReference type="AlphaFoldDB" id="Q4S6G7"/>
<keyword evidence="3" id="KW-0677">Repeat</keyword>
<reference evidence="7" key="2">
    <citation type="submission" date="2004-02" db="EMBL/GenBank/DDBJ databases">
        <authorList>
            <consortium name="Genoscope"/>
            <consortium name="Whitehead Institute Centre for Genome Research"/>
        </authorList>
    </citation>
    <scope>NUCLEOTIDE SEQUENCE</scope>
</reference>
<feature type="domain" description="Notch ligand N-terminal" evidence="6">
    <location>
        <begin position="27"/>
        <end position="132"/>
    </location>
</feature>